<dbReference type="EMBL" id="JAVREP010000011">
    <property type="protein sequence ID" value="MDT0330177.1"/>
    <property type="molecule type" value="Genomic_DNA"/>
</dbReference>
<organism evidence="2 3">
    <name type="scientific">Nocardiopsis lambiniae</name>
    <dbReference type="NCBI Taxonomy" id="3075539"/>
    <lineage>
        <taxon>Bacteria</taxon>
        <taxon>Bacillati</taxon>
        <taxon>Actinomycetota</taxon>
        <taxon>Actinomycetes</taxon>
        <taxon>Streptosporangiales</taxon>
        <taxon>Nocardiopsidaceae</taxon>
        <taxon>Nocardiopsis</taxon>
    </lineage>
</organism>
<evidence type="ECO:0000313" key="2">
    <source>
        <dbReference type="EMBL" id="MDT0330177.1"/>
    </source>
</evidence>
<protein>
    <submittedName>
        <fullName evidence="2">Phosphotransferase</fullName>
    </submittedName>
</protein>
<reference evidence="3" key="1">
    <citation type="submission" date="2023-07" db="EMBL/GenBank/DDBJ databases">
        <title>30 novel species of actinomycetes from the DSMZ collection.</title>
        <authorList>
            <person name="Nouioui I."/>
        </authorList>
    </citation>
    <scope>NUCLEOTIDE SEQUENCE [LARGE SCALE GENOMIC DNA]</scope>
    <source>
        <strain evidence="3">DSM 44743</strain>
    </source>
</reference>
<dbReference type="RefSeq" id="WP_311512757.1">
    <property type="nucleotide sequence ID" value="NZ_JAVREP010000011.1"/>
</dbReference>
<dbReference type="SUPFAM" id="SSF56112">
    <property type="entry name" value="Protein kinase-like (PK-like)"/>
    <property type="match status" value="1"/>
</dbReference>
<dbReference type="InterPro" id="IPR011009">
    <property type="entry name" value="Kinase-like_dom_sf"/>
</dbReference>
<proteinExistence type="predicted"/>
<gene>
    <name evidence="2" type="ORF">RM479_17325</name>
</gene>
<dbReference type="Proteomes" id="UP001183390">
    <property type="component" value="Unassembled WGS sequence"/>
</dbReference>
<dbReference type="Pfam" id="PF01636">
    <property type="entry name" value="APH"/>
    <property type="match status" value="1"/>
</dbReference>
<accession>A0ABU2MC89</accession>
<name>A0ABU2MC89_9ACTN</name>
<keyword evidence="3" id="KW-1185">Reference proteome</keyword>
<sequence length="268" mass="29890">MTPTTPPPHHATEETEVLYGGNTSGPVVRVGDTVRKQWHRAAPSVTHLLRHLNRHGYEAAPRSHGRSLTGDQLLEYVPGTLADRDAPLDTAELRRLGRLIRDLHDLTTAYRPRHPQQAVWDVALPDTRAEVLCHNDLAPWNLVRDGDRWVFIDWDGAGPGSRMGDLGYAAHGFVPLHPDGDPHADAVRLRALADGYGCDRAQRDELPDAIHHRVRGMYDLLVEGGRTGRAPWADLYARGHADHWGPAAEYVARHRDLWLTALLDEPVV</sequence>
<feature type="domain" description="Aminoglycoside phosphotransferase" evidence="1">
    <location>
        <begin position="118"/>
        <end position="197"/>
    </location>
</feature>
<evidence type="ECO:0000259" key="1">
    <source>
        <dbReference type="Pfam" id="PF01636"/>
    </source>
</evidence>
<comment type="caution">
    <text evidence="2">The sequence shown here is derived from an EMBL/GenBank/DDBJ whole genome shotgun (WGS) entry which is preliminary data.</text>
</comment>
<evidence type="ECO:0000313" key="3">
    <source>
        <dbReference type="Proteomes" id="UP001183390"/>
    </source>
</evidence>
<dbReference type="Gene3D" id="3.90.1200.10">
    <property type="match status" value="1"/>
</dbReference>
<dbReference type="InterPro" id="IPR002575">
    <property type="entry name" value="Aminoglycoside_PTrfase"/>
</dbReference>